<evidence type="ECO:0000256" key="6">
    <source>
        <dbReference type="SAM" id="Phobius"/>
    </source>
</evidence>
<evidence type="ECO:0000256" key="1">
    <source>
        <dbReference type="ARBA" id="ARBA00004141"/>
    </source>
</evidence>
<comment type="subcellular location">
    <subcellularLocation>
        <location evidence="1">Membrane</location>
        <topology evidence="1">Multi-pass membrane protein</topology>
    </subcellularLocation>
</comment>
<keyword evidence="4 6" id="KW-1133">Transmembrane helix</keyword>
<dbReference type="InterPro" id="IPR007262">
    <property type="entry name" value="Vps55/LEPROT"/>
</dbReference>
<feature type="transmembrane region" description="Helical" evidence="6">
    <location>
        <begin position="83"/>
        <end position="102"/>
    </location>
</feature>
<name>A0A197K1X2_9FUNG</name>
<keyword evidence="8" id="KW-1185">Reference proteome</keyword>
<keyword evidence="3 6" id="KW-0812">Transmembrane</keyword>
<evidence type="ECO:0000256" key="3">
    <source>
        <dbReference type="ARBA" id="ARBA00022692"/>
    </source>
</evidence>
<comment type="similarity">
    <text evidence="2">Belongs to the OB-RGRP/VPS55 family.</text>
</comment>
<evidence type="ECO:0000313" key="8">
    <source>
        <dbReference type="Proteomes" id="UP000078512"/>
    </source>
</evidence>
<dbReference type="PANTHER" id="PTHR12050">
    <property type="entry name" value="LEPTIN RECEPTOR-RELATED"/>
    <property type="match status" value="1"/>
</dbReference>
<evidence type="ECO:0000256" key="2">
    <source>
        <dbReference type="ARBA" id="ARBA00005645"/>
    </source>
</evidence>
<accession>A0A197K1X2</accession>
<gene>
    <name evidence="7" type="ORF">K457DRAFT_73617</name>
</gene>
<proteinExistence type="inferred from homology"/>
<dbReference type="GO" id="GO:0005770">
    <property type="term" value="C:late endosome"/>
    <property type="evidence" value="ECO:0007669"/>
    <property type="project" value="EnsemblFungi"/>
</dbReference>
<dbReference type="EMBL" id="KV442035">
    <property type="protein sequence ID" value="OAQ30464.1"/>
    <property type="molecule type" value="Genomic_DNA"/>
</dbReference>
<organism evidence="7 8">
    <name type="scientific">Linnemannia elongata AG-77</name>
    <dbReference type="NCBI Taxonomy" id="1314771"/>
    <lineage>
        <taxon>Eukaryota</taxon>
        <taxon>Fungi</taxon>
        <taxon>Fungi incertae sedis</taxon>
        <taxon>Mucoromycota</taxon>
        <taxon>Mortierellomycotina</taxon>
        <taxon>Mortierellomycetes</taxon>
        <taxon>Mortierellales</taxon>
        <taxon>Mortierellaceae</taxon>
        <taxon>Linnemannia</taxon>
    </lineage>
</organism>
<dbReference type="GO" id="GO:0034424">
    <property type="term" value="C:Vps55/Vps68 complex"/>
    <property type="evidence" value="ECO:0007669"/>
    <property type="project" value="EnsemblFungi"/>
</dbReference>
<dbReference type="OrthoDB" id="14246at2759"/>
<dbReference type="Pfam" id="PF04133">
    <property type="entry name" value="Vps55"/>
    <property type="match status" value="1"/>
</dbReference>
<sequence length="149" mass="16091">MPYSLCLIALLFLSYLKTSVIGLSFVLALGFLLVIMSCALYGNWWPLFVVATYVLAPLPNAVFGRYAGRDDVMSDYQGGIADAGYFLTGLMIITGFCLPVVLAHAGVITVPAMIMSISGGLLIYGTSTFKPFFFVFVDYNYGAFGCDAN</sequence>
<dbReference type="PANTHER" id="PTHR12050:SF0">
    <property type="entry name" value="RH04491P"/>
    <property type="match status" value="1"/>
</dbReference>
<evidence type="ECO:0000256" key="4">
    <source>
        <dbReference type="ARBA" id="ARBA00022989"/>
    </source>
</evidence>
<reference evidence="7 8" key="1">
    <citation type="submission" date="2016-05" db="EMBL/GenBank/DDBJ databases">
        <title>Genome sequencing reveals origins of a unique bacterial endosymbiosis in the earliest lineages of terrestrial Fungi.</title>
        <authorList>
            <consortium name="DOE Joint Genome Institute"/>
            <person name="Uehling J."/>
            <person name="Gryganskyi A."/>
            <person name="Hameed K."/>
            <person name="Tschaplinski T."/>
            <person name="Misztal P."/>
            <person name="Wu S."/>
            <person name="Desiro A."/>
            <person name="Vande Pol N."/>
            <person name="Du Z.-Y."/>
            <person name="Zienkiewicz A."/>
            <person name="Zienkiewicz K."/>
            <person name="Morin E."/>
            <person name="Tisserant E."/>
            <person name="Splivallo R."/>
            <person name="Hainaut M."/>
            <person name="Henrissat B."/>
            <person name="Ohm R."/>
            <person name="Kuo A."/>
            <person name="Yan J."/>
            <person name="Lipzen A."/>
            <person name="Nolan M."/>
            <person name="Labutti K."/>
            <person name="Barry K."/>
            <person name="Goldstein A."/>
            <person name="Labbe J."/>
            <person name="Schadt C."/>
            <person name="Tuskan G."/>
            <person name="Grigoriev I."/>
            <person name="Martin F."/>
            <person name="Vilgalys R."/>
            <person name="Bonito G."/>
        </authorList>
    </citation>
    <scope>NUCLEOTIDE SEQUENCE [LARGE SCALE GENOMIC DNA]</scope>
    <source>
        <strain evidence="7 8">AG-77</strain>
    </source>
</reference>
<feature type="transmembrane region" description="Helical" evidence="6">
    <location>
        <begin position="44"/>
        <end position="63"/>
    </location>
</feature>
<dbReference type="STRING" id="1314771.A0A197K1X2"/>
<feature type="transmembrane region" description="Helical" evidence="6">
    <location>
        <begin position="108"/>
        <end position="126"/>
    </location>
</feature>
<evidence type="ECO:0000256" key="5">
    <source>
        <dbReference type="ARBA" id="ARBA00023136"/>
    </source>
</evidence>
<keyword evidence="5 6" id="KW-0472">Membrane</keyword>
<dbReference type="Proteomes" id="UP000078512">
    <property type="component" value="Unassembled WGS sequence"/>
</dbReference>
<dbReference type="AlphaFoldDB" id="A0A197K1X2"/>
<dbReference type="GO" id="GO:0032511">
    <property type="term" value="P:late endosome to vacuole transport via multivesicular body sorting pathway"/>
    <property type="evidence" value="ECO:0007669"/>
    <property type="project" value="EnsemblFungi"/>
</dbReference>
<protein>
    <submittedName>
        <fullName evidence="7">Vacuolar protein sorting 55</fullName>
    </submittedName>
</protein>
<evidence type="ECO:0000313" key="7">
    <source>
        <dbReference type="EMBL" id="OAQ30464.1"/>
    </source>
</evidence>